<organism evidence="1 2">
    <name type="scientific">Armillaria tabescens</name>
    <name type="common">Ringless honey mushroom</name>
    <name type="synonym">Agaricus tabescens</name>
    <dbReference type="NCBI Taxonomy" id="1929756"/>
    <lineage>
        <taxon>Eukaryota</taxon>
        <taxon>Fungi</taxon>
        <taxon>Dikarya</taxon>
        <taxon>Basidiomycota</taxon>
        <taxon>Agaricomycotina</taxon>
        <taxon>Agaricomycetes</taxon>
        <taxon>Agaricomycetidae</taxon>
        <taxon>Agaricales</taxon>
        <taxon>Marasmiineae</taxon>
        <taxon>Physalacriaceae</taxon>
        <taxon>Desarmillaria</taxon>
    </lineage>
</organism>
<name>A0AA39NP07_ARMTA</name>
<keyword evidence="2" id="KW-1185">Reference proteome</keyword>
<dbReference type="RefSeq" id="XP_060338973.1">
    <property type="nucleotide sequence ID" value="XM_060466286.1"/>
</dbReference>
<comment type="caution">
    <text evidence="1">The sequence shown here is derived from an EMBL/GenBank/DDBJ whole genome shotgun (WGS) entry which is preliminary data.</text>
</comment>
<evidence type="ECO:0000313" key="1">
    <source>
        <dbReference type="EMBL" id="KAK0469180.1"/>
    </source>
</evidence>
<dbReference type="GeneID" id="85349834"/>
<dbReference type="Proteomes" id="UP001175211">
    <property type="component" value="Unassembled WGS sequence"/>
</dbReference>
<proteinExistence type="predicted"/>
<gene>
    <name evidence="1" type="ORF">EV420DRAFT_11898</name>
</gene>
<protein>
    <submittedName>
        <fullName evidence="1">Uncharacterized protein</fullName>
    </submittedName>
</protein>
<sequence>MIVAAKGSLGRETGSLCQAVLLLQLHSVRTFYLTRSSLLKDTAGEKGYSVFTKSTTHANIISFFWDDPHCCSGILSAGFVLQAHIYFLSVSVSITDLSHASFSHGAPAFCQVTNYIIKLW</sequence>
<dbReference type="EMBL" id="JAUEPS010000001">
    <property type="protein sequence ID" value="KAK0469180.1"/>
    <property type="molecule type" value="Genomic_DNA"/>
</dbReference>
<dbReference type="AlphaFoldDB" id="A0AA39NP07"/>
<evidence type="ECO:0000313" key="2">
    <source>
        <dbReference type="Proteomes" id="UP001175211"/>
    </source>
</evidence>
<reference evidence="1" key="1">
    <citation type="submission" date="2023-06" db="EMBL/GenBank/DDBJ databases">
        <authorList>
            <consortium name="Lawrence Berkeley National Laboratory"/>
            <person name="Ahrendt S."/>
            <person name="Sahu N."/>
            <person name="Indic B."/>
            <person name="Wong-Bajracharya J."/>
            <person name="Merenyi Z."/>
            <person name="Ke H.-M."/>
            <person name="Monk M."/>
            <person name="Kocsube S."/>
            <person name="Drula E."/>
            <person name="Lipzen A."/>
            <person name="Balint B."/>
            <person name="Henrissat B."/>
            <person name="Andreopoulos B."/>
            <person name="Martin F.M."/>
            <person name="Harder C.B."/>
            <person name="Rigling D."/>
            <person name="Ford K.L."/>
            <person name="Foster G.D."/>
            <person name="Pangilinan J."/>
            <person name="Papanicolaou A."/>
            <person name="Barry K."/>
            <person name="LaButti K."/>
            <person name="Viragh M."/>
            <person name="Koriabine M."/>
            <person name="Yan M."/>
            <person name="Riley R."/>
            <person name="Champramary S."/>
            <person name="Plett K.L."/>
            <person name="Tsai I.J."/>
            <person name="Slot J."/>
            <person name="Sipos G."/>
            <person name="Plett J."/>
            <person name="Nagy L.G."/>
            <person name="Grigoriev I.V."/>
        </authorList>
    </citation>
    <scope>NUCLEOTIDE SEQUENCE</scope>
    <source>
        <strain evidence="1">CCBAS 213</strain>
    </source>
</reference>
<accession>A0AA39NP07</accession>